<dbReference type="EC" id="7.1.1.2" evidence="4 17"/>
<keyword evidence="7 17" id="KW-0679">Respiratory chain</keyword>
<feature type="domain" description="NADH:ubiquinone oxidoreductase chain 4 N-terminal" evidence="19">
    <location>
        <begin position="11"/>
        <end position="116"/>
    </location>
</feature>
<keyword evidence="8 17" id="KW-0812">Transmembrane</keyword>
<feature type="transmembrane region" description="Helical" evidence="17">
    <location>
        <begin position="56"/>
        <end position="82"/>
    </location>
</feature>
<dbReference type="GO" id="GO:0015990">
    <property type="term" value="P:electron transport coupled proton transport"/>
    <property type="evidence" value="ECO:0007669"/>
    <property type="project" value="TreeGrafter"/>
</dbReference>
<keyword evidence="11 17" id="KW-1133">Transmembrane helix</keyword>
<dbReference type="GO" id="GO:0031966">
    <property type="term" value="C:mitochondrial membrane"/>
    <property type="evidence" value="ECO:0007669"/>
    <property type="project" value="UniProtKB-SubCell"/>
</dbReference>
<feature type="domain" description="NADH:quinone oxidoreductase/Mrp antiporter transmembrane" evidence="18">
    <location>
        <begin position="120"/>
        <end position="402"/>
    </location>
</feature>
<dbReference type="PRINTS" id="PR01437">
    <property type="entry name" value="NUOXDRDTASE4"/>
</dbReference>
<dbReference type="GO" id="GO:0042773">
    <property type="term" value="P:ATP synthesis coupled electron transport"/>
    <property type="evidence" value="ECO:0007669"/>
    <property type="project" value="InterPro"/>
</dbReference>
<gene>
    <name evidence="20" type="primary">NAD4</name>
    <name evidence="20" type="synonym">ND4</name>
</gene>
<evidence type="ECO:0000256" key="8">
    <source>
        <dbReference type="ARBA" id="ARBA00022692"/>
    </source>
</evidence>
<dbReference type="GO" id="GO:0003954">
    <property type="term" value="F:NADH dehydrogenase activity"/>
    <property type="evidence" value="ECO:0007669"/>
    <property type="project" value="TreeGrafter"/>
</dbReference>
<evidence type="ECO:0000256" key="7">
    <source>
        <dbReference type="ARBA" id="ARBA00022660"/>
    </source>
</evidence>
<dbReference type="AlphaFoldDB" id="A0A346KN58"/>
<dbReference type="PANTHER" id="PTHR43507">
    <property type="entry name" value="NADH-UBIQUINONE OXIDOREDUCTASE CHAIN 4"/>
    <property type="match status" value="1"/>
</dbReference>
<dbReference type="GO" id="GO:0048039">
    <property type="term" value="F:ubiquinone binding"/>
    <property type="evidence" value="ECO:0007669"/>
    <property type="project" value="TreeGrafter"/>
</dbReference>
<keyword evidence="13 17" id="KW-0830">Ubiquinone</keyword>
<evidence type="ECO:0000256" key="6">
    <source>
        <dbReference type="ARBA" id="ARBA00022448"/>
    </source>
</evidence>
<proteinExistence type="inferred from homology"/>
<evidence type="ECO:0000256" key="16">
    <source>
        <dbReference type="ARBA" id="ARBA00049551"/>
    </source>
</evidence>
<dbReference type="EMBL" id="MH122734">
    <property type="protein sequence ID" value="AXP85349.1"/>
    <property type="molecule type" value="Genomic_DNA"/>
</dbReference>
<protein>
    <recommendedName>
        <fullName evidence="5 17">NADH-ubiquinone oxidoreductase chain 4</fullName>
        <ecNumber evidence="4 17">7.1.1.2</ecNumber>
    </recommendedName>
</protein>
<dbReference type="Pfam" id="PF01059">
    <property type="entry name" value="Oxidored_q5_N"/>
    <property type="match status" value="1"/>
</dbReference>
<evidence type="ECO:0000256" key="17">
    <source>
        <dbReference type="RuleBase" id="RU003297"/>
    </source>
</evidence>
<feature type="transmembrane region" description="Helical" evidence="17">
    <location>
        <begin position="314"/>
        <end position="338"/>
    </location>
</feature>
<feature type="transmembrane region" description="Helical" evidence="17">
    <location>
        <begin position="437"/>
        <end position="456"/>
    </location>
</feature>
<accession>A0A346KN58</accession>
<evidence type="ECO:0000256" key="4">
    <source>
        <dbReference type="ARBA" id="ARBA00012944"/>
    </source>
</evidence>
<keyword evidence="9" id="KW-1278">Translocase</keyword>
<evidence type="ECO:0000256" key="14">
    <source>
        <dbReference type="ARBA" id="ARBA00023128"/>
    </source>
</evidence>
<dbReference type="GO" id="GO:0008137">
    <property type="term" value="F:NADH dehydrogenase (ubiquinone) activity"/>
    <property type="evidence" value="ECO:0007669"/>
    <property type="project" value="UniProtKB-UniRule"/>
</dbReference>
<evidence type="ECO:0000256" key="15">
    <source>
        <dbReference type="ARBA" id="ARBA00023136"/>
    </source>
</evidence>
<feature type="transmembrane region" description="Helical" evidence="17">
    <location>
        <begin position="200"/>
        <end position="220"/>
    </location>
</feature>
<sequence>MKFIIYFWINMMKFLFFFMFMILLMKNKKIMFFYNSCFIFSFLFLFKFMFKDDIWIMVSVFMGFDFYSFFLLVLSFWILALMSMVIQLEEGHNSLVKMNYEKKMLMFEIMLLILIIYFSSMNLMLFYLMFELSLIPMFIVIIYWGLNFERTSASYYLLMYTMFISLPLLIYLFEIYKNNMTFDFNLLMKNMMINMGFWDYLVYFMAFFIKLPIFIFHAWLPKAHVEAPVYGSMILAAILLKLGGYGLLRFIMMFIIQSNKYSYVIFSVGIVGSLLIGILCLVEIDMKSLVAYSSVVHMNMMMCSMLTMMKLGFISAYILMISHGLCSSGLFFMVNLYYERSGSRLIFFNKGMLNIFPSLSIWWFLLCAANFSFPFSLNFFSEIFMISVLISWEMFIIIYMMMICFFSSAYSLYLYSYIQHGFNYFEEKFSMIYLKDYMIILIHLIPLILMILNLSLMH</sequence>
<comment type="subcellular location">
    <subcellularLocation>
        <location evidence="2 17">Mitochondrion membrane</location>
        <topology evidence="2 17">Multi-pass membrane protein</topology>
    </subcellularLocation>
</comment>
<comment type="similarity">
    <text evidence="3 17">Belongs to the complex I subunit 4 family.</text>
</comment>
<comment type="function">
    <text evidence="1">Core subunit of the mitochondrial membrane respiratory chain NADH dehydrogenase (Complex I) that is believed to belong to the minimal assembly required for catalysis. Complex I functions in the transfer of electrons from NADH to the respiratory chain. The immediate electron acceptor for the enzyme is believed to be ubiquinone.</text>
</comment>
<comment type="catalytic activity">
    <reaction evidence="16 17">
        <text>a ubiquinone + NADH + 5 H(+)(in) = a ubiquinol + NAD(+) + 4 H(+)(out)</text>
        <dbReference type="Rhea" id="RHEA:29091"/>
        <dbReference type="Rhea" id="RHEA-COMP:9565"/>
        <dbReference type="Rhea" id="RHEA-COMP:9566"/>
        <dbReference type="ChEBI" id="CHEBI:15378"/>
        <dbReference type="ChEBI" id="CHEBI:16389"/>
        <dbReference type="ChEBI" id="CHEBI:17976"/>
        <dbReference type="ChEBI" id="CHEBI:57540"/>
        <dbReference type="ChEBI" id="CHEBI:57945"/>
        <dbReference type="EC" id="7.1.1.2"/>
    </reaction>
</comment>
<evidence type="ECO:0000256" key="10">
    <source>
        <dbReference type="ARBA" id="ARBA00022982"/>
    </source>
</evidence>
<dbReference type="InterPro" id="IPR000260">
    <property type="entry name" value="NADH4_N"/>
</dbReference>
<dbReference type="InterPro" id="IPR001750">
    <property type="entry name" value="ND/Mrp_TM"/>
</dbReference>
<geneLocation type="mitochondrion" evidence="20"/>
<reference evidence="20" key="1">
    <citation type="journal article" date="2018" name="Mitochondrial DNA Part B Resour">
        <title>The complete mitochondrial genome of yellow crazy ant, Anoplolepis gracilipes (Hymenoptera: Formicidae).</title>
        <authorList>
            <person name="Lee C.-C."/>
            <person name="Wang J."/>
            <person name="Matsuura K."/>
            <person name="Yang C.-C.S."/>
        </authorList>
    </citation>
    <scope>NUCLEOTIDE SEQUENCE</scope>
</reference>
<feature type="transmembrane region" description="Helical" evidence="17">
    <location>
        <begin position="32"/>
        <end position="50"/>
    </location>
</feature>
<feature type="transmembrane region" description="Helical" evidence="17">
    <location>
        <begin position="261"/>
        <end position="282"/>
    </location>
</feature>
<evidence type="ECO:0000256" key="1">
    <source>
        <dbReference type="ARBA" id="ARBA00003257"/>
    </source>
</evidence>
<dbReference type="PANTHER" id="PTHR43507:SF20">
    <property type="entry name" value="NADH-UBIQUINONE OXIDOREDUCTASE CHAIN 4"/>
    <property type="match status" value="1"/>
</dbReference>
<evidence type="ECO:0000256" key="11">
    <source>
        <dbReference type="ARBA" id="ARBA00022989"/>
    </source>
</evidence>
<comment type="function">
    <text evidence="17">Core subunit of the mitochondrial membrane respiratory chain NADH dehydrogenase (Complex I) which catalyzes electron transfer from NADH through the respiratory chain, using ubiquinone as an electron acceptor. Essential for the catalytic activity and assembly of complex I.</text>
</comment>
<dbReference type="Pfam" id="PF00361">
    <property type="entry name" value="Proton_antipo_M"/>
    <property type="match status" value="1"/>
</dbReference>
<keyword evidence="14 17" id="KW-0496">Mitochondrion</keyword>
<evidence type="ECO:0000256" key="9">
    <source>
        <dbReference type="ARBA" id="ARBA00022967"/>
    </source>
</evidence>
<dbReference type="InterPro" id="IPR003918">
    <property type="entry name" value="NADH_UbQ_OxRdtase"/>
</dbReference>
<feature type="transmembrane region" description="Helical" evidence="17">
    <location>
        <begin position="232"/>
        <end position="255"/>
    </location>
</feature>
<evidence type="ECO:0000313" key="20">
    <source>
        <dbReference type="EMBL" id="AXP85349.1"/>
    </source>
</evidence>
<evidence type="ECO:0000256" key="5">
    <source>
        <dbReference type="ARBA" id="ARBA00021006"/>
    </source>
</evidence>
<evidence type="ECO:0000256" key="3">
    <source>
        <dbReference type="ARBA" id="ARBA00009025"/>
    </source>
</evidence>
<evidence type="ECO:0000256" key="13">
    <source>
        <dbReference type="ARBA" id="ARBA00023075"/>
    </source>
</evidence>
<keyword evidence="15 17" id="KW-0472">Membrane</keyword>
<evidence type="ECO:0000256" key="2">
    <source>
        <dbReference type="ARBA" id="ARBA00004225"/>
    </source>
</evidence>
<evidence type="ECO:0000259" key="18">
    <source>
        <dbReference type="Pfam" id="PF00361"/>
    </source>
</evidence>
<feature type="transmembrane region" description="Helical" evidence="17">
    <location>
        <begin position="383"/>
        <end position="416"/>
    </location>
</feature>
<name>A0A346KN58_ANOGC</name>
<feature type="transmembrane region" description="Helical" evidence="17">
    <location>
        <begin position="6"/>
        <end position="25"/>
    </location>
</feature>
<feature type="transmembrane region" description="Helical" evidence="17">
    <location>
        <begin position="153"/>
        <end position="173"/>
    </location>
</feature>
<evidence type="ECO:0000259" key="19">
    <source>
        <dbReference type="Pfam" id="PF01059"/>
    </source>
</evidence>
<keyword evidence="10 17" id="KW-0249">Electron transport</keyword>
<keyword evidence="6 17" id="KW-0813">Transport</keyword>
<organism evidence="20">
    <name type="scientific">Anoplolepis gracilipes</name>
    <name type="common">Yellow crazy ant</name>
    <dbReference type="NCBI Taxonomy" id="354296"/>
    <lineage>
        <taxon>Eukaryota</taxon>
        <taxon>Metazoa</taxon>
        <taxon>Ecdysozoa</taxon>
        <taxon>Arthropoda</taxon>
        <taxon>Hexapoda</taxon>
        <taxon>Insecta</taxon>
        <taxon>Pterygota</taxon>
        <taxon>Neoptera</taxon>
        <taxon>Endopterygota</taxon>
        <taxon>Hymenoptera</taxon>
        <taxon>Apocrita</taxon>
        <taxon>Aculeata</taxon>
        <taxon>Formicoidea</taxon>
        <taxon>Formicidae</taxon>
        <taxon>Formicinae</taxon>
        <taxon>Anoplolepis</taxon>
    </lineage>
</organism>
<feature type="transmembrane region" description="Helical" evidence="17">
    <location>
        <begin position="103"/>
        <end position="119"/>
    </location>
</feature>
<keyword evidence="12 17" id="KW-0520">NAD</keyword>
<evidence type="ECO:0000256" key="12">
    <source>
        <dbReference type="ARBA" id="ARBA00023027"/>
    </source>
</evidence>
<feature type="transmembrane region" description="Helical" evidence="17">
    <location>
        <begin position="359"/>
        <end position="377"/>
    </location>
</feature>